<dbReference type="OrthoDB" id="5795902at2759"/>
<evidence type="ECO:0000256" key="9">
    <source>
        <dbReference type="SAM" id="SignalP"/>
    </source>
</evidence>
<evidence type="ECO:0000313" key="15">
    <source>
        <dbReference type="EMBL" id="CAF3825523.1"/>
    </source>
</evidence>
<dbReference type="Pfam" id="PF17801">
    <property type="entry name" value="Melibiase_C"/>
    <property type="match status" value="1"/>
</dbReference>
<name>A0A816H004_9BILA</name>
<reference evidence="12" key="1">
    <citation type="submission" date="2021-02" db="EMBL/GenBank/DDBJ databases">
        <authorList>
            <person name="Nowell W R."/>
        </authorList>
    </citation>
    <scope>NUCLEOTIDE SEQUENCE</scope>
</reference>
<evidence type="ECO:0000256" key="4">
    <source>
        <dbReference type="ARBA" id="ARBA00022729"/>
    </source>
</evidence>
<keyword evidence="5 8" id="KW-0378">Hydrolase</keyword>
<dbReference type="PANTHER" id="PTHR11452">
    <property type="entry name" value="ALPHA-GALACTOSIDASE/ALPHA-N-ACETYLGALACTOSAMINIDASE"/>
    <property type="match status" value="1"/>
</dbReference>
<dbReference type="EMBL" id="CAJOBH010000488">
    <property type="protein sequence ID" value="CAF3796154.1"/>
    <property type="molecule type" value="Genomic_DNA"/>
</dbReference>
<comment type="caution">
    <text evidence="12">The sequence shown here is derived from an EMBL/GenBank/DDBJ whole genome shotgun (WGS) entry which is preliminary data.</text>
</comment>
<keyword evidence="7 8" id="KW-0326">Glycosidase</keyword>
<dbReference type="Proteomes" id="UP000663824">
    <property type="component" value="Unassembled WGS sequence"/>
</dbReference>
<dbReference type="Proteomes" id="UP000681720">
    <property type="component" value="Unassembled WGS sequence"/>
</dbReference>
<evidence type="ECO:0000256" key="8">
    <source>
        <dbReference type="RuleBase" id="RU361168"/>
    </source>
</evidence>
<dbReference type="FunFam" id="2.60.40.1180:FF:000008">
    <property type="entry name" value="Alpha-galactosidase"/>
    <property type="match status" value="1"/>
</dbReference>
<evidence type="ECO:0000313" key="12">
    <source>
        <dbReference type="EMBL" id="CAF1680614.1"/>
    </source>
</evidence>
<dbReference type="InterPro" id="IPR002241">
    <property type="entry name" value="Glyco_hydro_27"/>
</dbReference>
<dbReference type="EMBL" id="CAJOBJ010000481">
    <property type="protein sequence ID" value="CAF3825523.1"/>
    <property type="molecule type" value="Genomic_DNA"/>
</dbReference>
<dbReference type="Proteomes" id="UP000663855">
    <property type="component" value="Unassembled WGS sequence"/>
</dbReference>
<dbReference type="Pfam" id="PF16499">
    <property type="entry name" value="Melibiase_2"/>
    <property type="match status" value="1"/>
</dbReference>
<comment type="subunit">
    <text evidence="8">Homodimer.</text>
</comment>
<dbReference type="PROSITE" id="PS00512">
    <property type="entry name" value="ALPHA_GALACTOSIDASE"/>
    <property type="match status" value="1"/>
</dbReference>
<feature type="signal peptide" evidence="9">
    <location>
        <begin position="1"/>
        <end position="18"/>
    </location>
</feature>
<dbReference type="Gene3D" id="2.60.40.1180">
    <property type="entry name" value="Golgi alpha-mannosidase II"/>
    <property type="match status" value="1"/>
</dbReference>
<organism evidence="12 16">
    <name type="scientific">Rotaria magnacalcarata</name>
    <dbReference type="NCBI Taxonomy" id="392030"/>
    <lineage>
        <taxon>Eukaryota</taxon>
        <taxon>Metazoa</taxon>
        <taxon>Spiralia</taxon>
        <taxon>Gnathifera</taxon>
        <taxon>Rotifera</taxon>
        <taxon>Eurotatoria</taxon>
        <taxon>Bdelloidea</taxon>
        <taxon>Philodinida</taxon>
        <taxon>Philodinidae</taxon>
        <taxon>Rotaria</taxon>
    </lineage>
</organism>
<comment type="catalytic activity">
    <reaction evidence="1">
        <text>Hydrolysis of terminal, non-reducing alpha-D-galactose residues in alpha-D-galactosides, including galactose oligosaccharides, galactomannans and galactolipids.</text>
        <dbReference type="EC" id="3.2.1.22"/>
    </reaction>
</comment>
<dbReference type="EC" id="3.2.1.-" evidence="8"/>
<evidence type="ECO:0000313" key="13">
    <source>
        <dbReference type="EMBL" id="CAF2127105.1"/>
    </source>
</evidence>
<dbReference type="SUPFAM" id="SSF51445">
    <property type="entry name" value="(Trans)glycosidases"/>
    <property type="match status" value="1"/>
</dbReference>
<evidence type="ECO:0000256" key="1">
    <source>
        <dbReference type="ARBA" id="ARBA00001255"/>
    </source>
</evidence>
<evidence type="ECO:0000256" key="6">
    <source>
        <dbReference type="ARBA" id="ARBA00023157"/>
    </source>
</evidence>
<feature type="domain" description="Alpha galactosidase C-terminal" evidence="10">
    <location>
        <begin position="306"/>
        <end position="382"/>
    </location>
</feature>
<dbReference type="GO" id="GO:0005975">
    <property type="term" value="P:carbohydrate metabolic process"/>
    <property type="evidence" value="ECO:0007669"/>
    <property type="project" value="InterPro"/>
</dbReference>
<dbReference type="InterPro" id="IPR041233">
    <property type="entry name" value="Melibiase_C"/>
</dbReference>
<dbReference type="Gene3D" id="3.20.20.70">
    <property type="entry name" value="Aldolase class I"/>
    <property type="match status" value="1"/>
</dbReference>
<dbReference type="EMBL" id="CAJNRE010014346">
    <property type="protein sequence ID" value="CAF2127105.1"/>
    <property type="molecule type" value="Genomic_DNA"/>
</dbReference>
<dbReference type="PRINTS" id="PR00740">
    <property type="entry name" value="GLHYDRLASE27"/>
</dbReference>
<dbReference type="PANTHER" id="PTHR11452:SF75">
    <property type="entry name" value="ALPHA-GALACTOSIDASE MEL1"/>
    <property type="match status" value="1"/>
</dbReference>
<evidence type="ECO:0000313" key="14">
    <source>
        <dbReference type="EMBL" id="CAF3796154.1"/>
    </source>
</evidence>
<dbReference type="GO" id="GO:0004557">
    <property type="term" value="F:alpha-galactosidase activity"/>
    <property type="evidence" value="ECO:0007669"/>
    <property type="project" value="UniProtKB-EC"/>
</dbReference>
<evidence type="ECO:0000256" key="5">
    <source>
        <dbReference type="ARBA" id="ARBA00022801"/>
    </source>
</evidence>
<dbReference type="InterPro" id="IPR017853">
    <property type="entry name" value="GH"/>
</dbReference>
<comment type="similarity">
    <text evidence="2 8">Belongs to the glycosyl hydrolase 27 family.</text>
</comment>
<dbReference type="SUPFAM" id="SSF51011">
    <property type="entry name" value="Glycosyl hydrolase domain"/>
    <property type="match status" value="1"/>
</dbReference>
<dbReference type="FunFam" id="3.20.20.70:FF:000093">
    <property type="entry name" value="Alpha-galactosidase"/>
    <property type="match status" value="1"/>
</dbReference>
<evidence type="ECO:0000313" key="11">
    <source>
        <dbReference type="EMBL" id="CAF1593293.1"/>
    </source>
</evidence>
<evidence type="ECO:0000256" key="3">
    <source>
        <dbReference type="ARBA" id="ARBA00012755"/>
    </source>
</evidence>
<evidence type="ECO:0000256" key="2">
    <source>
        <dbReference type="ARBA" id="ARBA00009743"/>
    </source>
</evidence>
<proteinExistence type="inferred from homology"/>
<dbReference type="InterPro" id="IPR013780">
    <property type="entry name" value="Glyco_hydro_b"/>
</dbReference>
<dbReference type="AlphaFoldDB" id="A0A816H004"/>
<dbReference type="EMBL" id="CAJNOV010016591">
    <property type="protein sequence ID" value="CAF1593293.1"/>
    <property type="molecule type" value="Genomic_DNA"/>
</dbReference>
<dbReference type="Proteomes" id="UP000681967">
    <property type="component" value="Unassembled WGS sequence"/>
</dbReference>
<dbReference type="EMBL" id="CAJNOW010020642">
    <property type="protein sequence ID" value="CAF1680614.1"/>
    <property type="molecule type" value="Genomic_DNA"/>
</dbReference>
<feature type="chain" id="PRO_5035688798" description="Alpha-galactosidase" evidence="9">
    <location>
        <begin position="19"/>
        <end position="388"/>
    </location>
</feature>
<protein>
    <recommendedName>
        <fullName evidence="3 8">Alpha-galactosidase</fullName>
        <ecNumber evidence="8">3.2.1.-</ecNumber>
    </recommendedName>
</protein>
<evidence type="ECO:0000313" key="16">
    <source>
        <dbReference type="Proteomes" id="UP000663834"/>
    </source>
</evidence>
<evidence type="ECO:0000259" key="10">
    <source>
        <dbReference type="Pfam" id="PF17801"/>
    </source>
</evidence>
<sequence>MLFIIAVTILISFNSIYSLDNGLGKTPQMGWNSWNHFGCSINETIIRATADAFIATGLAQAGYNYINVDDCWASSRDQTTNYIIPDPIGFPSGMASLADYVHSRGLLFGLYSDAGIKTCAGRPGSYGFEDIDAQIYAQWKVDYLKYDNCYAGPTNKTIKERYERMRDALNRTGRPIFYSACEWGEMLPAIWFRAIANSWRTTTDISDRWISMLLNIDINDLFANFAAPHGFNDPDMLEVGNGGMTSTEYRTHMSLWSIAKAPLLIGCDVRQLSQETLEILTNSEVIAVNQDSLGIQGQKIRIDLEHDTEIWAGPLTDGSKAVLAFNRAHIINQTISVLFPDLGWKSTSRVKVRDLWLHKDLGEFQGNYTAFNIESHGAQMLKMTLITL</sequence>
<dbReference type="InterPro" id="IPR013785">
    <property type="entry name" value="Aldolase_TIM"/>
</dbReference>
<keyword evidence="6 8" id="KW-1015">Disulfide bond</keyword>
<keyword evidence="4 9" id="KW-0732">Signal</keyword>
<accession>A0A816H004</accession>
<dbReference type="Proteomes" id="UP000663834">
    <property type="component" value="Unassembled WGS sequence"/>
</dbReference>
<evidence type="ECO:0000256" key="7">
    <source>
        <dbReference type="ARBA" id="ARBA00023295"/>
    </source>
</evidence>
<gene>
    <name evidence="14" type="ORF">BYL167_LOCUS2731</name>
    <name evidence="11" type="ORF">CJN711_LOCUS34294</name>
    <name evidence="15" type="ORF">GIL414_LOCUS2480</name>
    <name evidence="12" type="ORF">KQP761_LOCUS36482</name>
    <name evidence="13" type="ORF">MBJ925_LOCUS26945</name>
</gene>
<dbReference type="CDD" id="cd14792">
    <property type="entry name" value="GH27"/>
    <property type="match status" value="1"/>
</dbReference>
<dbReference type="InterPro" id="IPR000111">
    <property type="entry name" value="Glyco_hydro_27/36_CS"/>
</dbReference>